<evidence type="ECO:0000256" key="1">
    <source>
        <dbReference type="SAM" id="Phobius"/>
    </source>
</evidence>
<keyword evidence="1" id="KW-0812">Transmembrane</keyword>
<keyword evidence="3" id="KW-1185">Reference proteome</keyword>
<dbReference type="AlphaFoldDB" id="A0A5B8S0V2"/>
<dbReference type="Proteomes" id="UP000321172">
    <property type="component" value="Chromosome"/>
</dbReference>
<protein>
    <submittedName>
        <fullName evidence="2">Uncharacterized protein</fullName>
    </submittedName>
</protein>
<organism evidence="2 3">
    <name type="scientific">Novosphingobium ginsenosidimutans</name>
    <dbReference type="NCBI Taxonomy" id="1176536"/>
    <lineage>
        <taxon>Bacteria</taxon>
        <taxon>Pseudomonadati</taxon>
        <taxon>Pseudomonadota</taxon>
        <taxon>Alphaproteobacteria</taxon>
        <taxon>Sphingomonadales</taxon>
        <taxon>Sphingomonadaceae</taxon>
        <taxon>Novosphingobium</taxon>
    </lineage>
</organism>
<keyword evidence="1" id="KW-0472">Membrane</keyword>
<name>A0A5B8S0V2_9SPHN</name>
<accession>A0A5B8S0V2</accession>
<keyword evidence="1" id="KW-1133">Transmembrane helix</keyword>
<sequence>MSDNDTQARNRFIVIQIVRLSGVAMVLVGLLVMTGRIDWPREAGFVLAAAGLFEALLAPLLLSRKWKTPSE</sequence>
<dbReference type="RefSeq" id="WP_147088954.1">
    <property type="nucleotide sequence ID" value="NZ_BAABJD010000002.1"/>
</dbReference>
<feature type="transmembrane region" description="Helical" evidence="1">
    <location>
        <begin position="12"/>
        <end position="37"/>
    </location>
</feature>
<dbReference type="EMBL" id="CP042345">
    <property type="protein sequence ID" value="QEA14973.1"/>
    <property type="molecule type" value="Genomic_DNA"/>
</dbReference>
<reference evidence="2 3" key="1">
    <citation type="journal article" date="2013" name="J. Microbiol. Biotechnol.">
        <title>Novosphingobium ginsenosidimutans sp. nov., with the ability to convert ginsenoside.</title>
        <authorList>
            <person name="Kim J.K."/>
            <person name="He D."/>
            <person name="Liu Q.M."/>
            <person name="Park H.Y."/>
            <person name="Jung M.S."/>
            <person name="Yoon M.H."/>
            <person name="Kim S.C."/>
            <person name="Im W.T."/>
        </authorList>
    </citation>
    <scope>NUCLEOTIDE SEQUENCE [LARGE SCALE GENOMIC DNA]</scope>
    <source>
        <strain evidence="2 3">FW-6</strain>
    </source>
</reference>
<dbReference type="KEGG" id="ngf:FRF71_01830"/>
<gene>
    <name evidence="2" type="ORF">FRF71_01830</name>
</gene>
<proteinExistence type="predicted"/>
<evidence type="ECO:0000313" key="3">
    <source>
        <dbReference type="Proteomes" id="UP000321172"/>
    </source>
</evidence>
<feature type="transmembrane region" description="Helical" evidence="1">
    <location>
        <begin position="43"/>
        <end position="62"/>
    </location>
</feature>
<evidence type="ECO:0000313" key="2">
    <source>
        <dbReference type="EMBL" id="QEA14973.1"/>
    </source>
</evidence>